<proteinExistence type="predicted"/>
<evidence type="ECO:0000313" key="2">
    <source>
        <dbReference type="Proteomes" id="UP001309876"/>
    </source>
</evidence>
<name>A0AAN7YGI9_9EURO</name>
<gene>
    <name evidence="1" type="ORF">LTR05_005045</name>
</gene>
<evidence type="ECO:0000313" key="1">
    <source>
        <dbReference type="EMBL" id="KAK5085757.1"/>
    </source>
</evidence>
<accession>A0AAN7YGI9</accession>
<comment type="caution">
    <text evidence="1">The sequence shown here is derived from an EMBL/GenBank/DDBJ whole genome shotgun (WGS) entry which is preliminary data.</text>
</comment>
<protein>
    <submittedName>
        <fullName evidence="1">Uncharacterized protein</fullName>
    </submittedName>
</protein>
<dbReference type="Proteomes" id="UP001309876">
    <property type="component" value="Unassembled WGS sequence"/>
</dbReference>
<reference evidence="1 2" key="1">
    <citation type="submission" date="2023-08" db="EMBL/GenBank/DDBJ databases">
        <title>Black Yeasts Isolated from many extreme environments.</title>
        <authorList>
            <person name="Coleine C."/>
            <person name="Stajich J.E."/>
            <person name="Selbmann L."/>
        </authorList>
    </citation>
    <scope>NUCLEOTIDE SEQUENCE [LARGE SCALE GENOMIC DNA]</scope>
    <source>
        <strain evidence="1 2">CCFEE 5910</strain>
    </source>
</reference>
<keyword evidence="2" id="KW-1185">Reference proteome</keyword>
<dbReference type="AlphaFoldDB" id="A0AAN7YGI9"/>
<organism evidence="1 2">
    <name type="scientific">Lithohypha guttulata</name>
    <dbReference type="NCBI Taxonomy" id="1690604"/>
    <lineage>
        <taxon>Eukaryota</taxon>
        <taxon>Fungi</taxon>
        <taxon>Dikarya</taxon>
        <taxon>Ascomycota</taxon>
        <taxon>Pezizomycotina</taxon>
        <taxon>Eurotiomycetes</taxon>
        <taxon>Chaetothyriomycetidae</taxon>
        <taxon>Chaetothyriales</taxon>
        <taxon>Trichomeriaceae</taxon>
        <taxon>Lithohypha</taxon>
    </lineage>
</organism>
<dbReference type="EMBL" id="JAVRRJ010000004">
    <property type="protein sequence ID" value="KAK5085757.1"/>
    <property type="molecule type" value="Genomic_DNA"/>
</dbReference>
<sequence>MLTTRAVTVTNGPEKTYDMRCYPVSHIAHAGIKDFANISDDDIVEGRVDFVHVNMYAMGNKFNVRFLPDTAAQAFRELGHGGGELLKKYCWPELAAHIYHTSTTSERQLRIIVVRELQWTMNYNRALLGDGQVLNETLKNLAWDCS</sequence>